<evidence type="ECO:0000313" key="1">
    <source>
        <dbReference type="EMBL" id="KAI8534733.1"/>
    </source>
</evidence>
<gene>
    <name evidence="1" type="ORF">RHMOL_Rhmol10G0119700</name>
</gene>
<accession>A0ACC0M316</accession>
<dbReference type="EMBL" id="CM046397">
    <property type="protein sequence ID" value="KAI8534733.1"/>
    <property type="molecule type" value="Genomic_DNA"/>
</dbReference>
<organism evidence="1 2">
    <name type="scientific">Rhododendron molle</name>
    <name type="common">Chinese azalea</name>
    <name type="synonym">Azalea mollis</name>
    <dbReference type="NCBI Taxonomy" id="49168"/>
    <lineage>
        <taxon>Eukaryota</taxon>
        <taxon>Viridiplantae</taxon>
        <taxon>Streptophyta</taxon>
        <taxon>Embryophyta</taxon>
        <taxon>Tracheophyta</taxon>
        <taxon>Spermatophyta</taxon>
        <taxon>Magnoliopsida</taxon>
        <taxon>eudicotyledons</taxon>
        <taxon>Gunneridae</taxon>
        <taxon>Pentapetalae</taxon>
        <taxon>asterids</taxon>
        <taxon>Ericales</taxon>
        <taxon>Ericaceae</taxon>
        <taxon>Ericoideae</taxon>
        <taxon>Rhodoreae</taxon>
        <taxon>Rhododendron</taxon>
    </lineage>
</organism>
<protein>
    <submittedName>
        <fullName evidence="1">Uncharacterized protein</fullName>
    </submittedName>
</protein>
<proteinExistence type="predicted"/>
<sequence>MMAKSSVRNEYIYPSVAAPVSHGIRDEFSPFISPASPALCLSSLFLCFFGFCLLVLCSSDQQSLEHTVATIAGTHRGTGALLDRRQRDQALLCSGISDFSWVHGWMVLSIIPSSGTVNKVLIAAGTFVLSLLVMLLRFDRLPLGLRRHFRSSGPSTWILVVHGYRFWPVEVVDERFGHGWGEFHAMHKLEPGFKVIFACEREWIFHTVILDQDDLEMRFRWSGQNMHRRELHPPHALWTSCLPSCVSHEETVLKFGYLHVPIVQPRLKFEVRLKKAFQEFDLEEMVIRMGDCVWNIPINDLQLDVQMFARFFVALDLSCLDFLLVLMLSTTEFRVVVFPVDCDIDRIYSWL</sequence>
<keyword evidence="2" id="KW-1185">Reference proteome</keyword>
<name>A0ACC0M316_RHOML</name>
<reference evidence="1" key="1">
    <citation type="submission" date="2022-02" db="EMBL/GenBank/DDBJ databases">
        <title>Plant Genome Project.</title>
        <authorList>
            <person name="Zhang R.-G."/>
        </authorList>
    </citation>
    <scope>NUCLEOTIDE SEQUENCE</scope>
    <source>
        <strain evidence="1">AT1</strain>
    </source>
</reference>
<comment type="caution">
    <text evidence="1">The sequence shown here is derived from an EMBL/GenBank/DDBJ whole genome shotgun (WGS) entry which is preliminary data.</text>
</comment>
<dbReference type="Proteomes" id="UP001062846">
    <property type="component" value="Chromosome 10"/>
</dbReference>
<evidence type="ECO:0000313" key="2">
    <source>
        <dbReference type="Proteomes" id="UP001062846"/>
    </source>
</evidence>